<accession>A0A317G0P7</accession>
<dbReference type="PANTHER" id="PTHR37299">
    <property type="entry name" value="TRANSCRIPTIONAL REGULATOR-RELATED"/>
    <property type="match status" value="1"/>
</dbReference>
<evidence type="ECO:0000259" key="1">
    <source>
        <dbReference type="PROSITE" id="PS50930"/>
    </source>
</evidence>
<dbReference type="AlphaFoldDB" id="A0A317G0P7"/>
<sequence length="156" mass="18294">MGLMMKLIKTKEEYLDENYLELHYDEIDSETVGVLERLRSALKYIEGTLDEKKLTVPIADMFYFETVDRKTFGYTRDTCIEVKETLQGIIDEYTDAGFVRISKSSIVNLYKIKKLQGDLNMRTIIYLKNDECLVMNRGYRAEFYKALNKLQGKRGK</sequence>
<proteinExistence type="predicted"/>
<dbReference type="GO" id="GO:0000156">
    <property type="term" value="F:phosphorelay response regulator activity"/>
    <property type="evidence" value="ECO:0007669"/>
    <property type="project" value="InterPro"/>
</dbReference>
<evidence type="ECO:0000313" key="2">
    <source>
        <dbReference type="EMBL" id="PWT26751.1"/>
    </source>
</evidence>
<dbReference type="PROSITE" id="PS50930">
    <property type="entry name" value="HTH_LYTTR"/>
    <property type="match status" value="1"/>
</dbReference>
<organism evidence="2 3">
    <name type="scientific">Butyrivibrio fibrisolvens</name>
    <dbReference type="NCBI Taxonomy" id="831"/>
    <lineage>
        <taxon>Bacteria</taxon>
        <taxon>Bacillati</taxon>
        <taxon>Bacillota</taxon>
        <taxon>Clostridia</taxon>
        <taxon>Lachnospirales</taxon>
        <taxon>Lachnospiraceae</taxon>
        <taxon>Butyrivibrio</taxon>
    </lineage>
</organism>
<dbReference type="EMBL" id="NXNG01000001">
    <property type="protein sequence ID" value="PWT26751.1"/>
    <property type="molecule type" value="Genomic_DNA"/>
</dbReference>
<dbReference type="PANTHER" id="PTHR37299:SF1">
    <property type="entry name" value="STAGE 0 SPORULATION PROTEIN A HOMOLOG"/>
    <property type="match status" value="1"/>
</dbReference>
<dbReference type="Proteomes" id="UP000245488">
    <property type="component" value="Chromosome"/>
</dbReference>
<dbReference type="InterPro" id="IPR007492">
    <property type="entry name" value="LytTR_DNA-bd_dom"/>
</dbReference>
<dbReference type="SMART" id="SM00850">
    <property type="entry name" value="LytTR"/>
    <property type="match status" value="1"/>
</dbReference>
<reference evidence="2 3" key="1">
    <citation type="submission" date="2017-09" db="EMBL/GenBank/DDBJ databases">
        <title>High-quality draft genome sequence of Butyrivibrio fibrisolvens INBov1, isolated from cow rumen.</title>
        <authorList>
            <person name="Rodriguez Hernaez J."/>
            <person name="Rivarola M."/>
            <person name="Paniego N."/>
            <person name="Cravero S."/>
            <person name="Ceron Cucchi M."/>
            <person name="Martinez M.C."/>
        </authorList>
    </citation>
    <scope>NUCLEOTIDE SEQUENCE [LARGE SCALE GENOMIC DNA]</scope>
    <source>
        <strain evidence="2 3">INBov1</strain>
    </source>
</reference>
<dbReference type="Pfam" id="PF04397">
    <property type="entry name" value="LytTR"/>
    <property type="match status" value="1"/>
</dbReference>
<comment type="caution">
    <text evidence="2">The sequence shown here is derived from an EMBL/GenBank/DDBJ whole genome shotgun (WGS) entry which is preliminary data.</text>
</comment>
<gene>
    <name evidence="2" type="ORF">CPT75_06320</name>
</gene>
<dbReference type="Gene3D" id="2.40.50.1020">
    <property type="entry name" value="LytTr DNA-binding domain"/>
    <property type="match status" value="1"/>
</dbReference>
<evidence type="ECO:0000313" key="3">
    <source>
        <dbReference type="Proteomes" id="UP000245488"/>
    </source>
</evidence>
<dbReference type="InterPro" id="IPR046947">
    <property type="entry name" value="LytR-like"/>
</dbReference>
<name>A0A317G0P7_BUTFI</name>
<protein>
    <recommendedName>
        <fullName evidence="1">HTH LytTR-type domain-containing protein</fullName>
    </recommendedName>
</protein>
<dbReference type="GO" id="GO:0003677">
    <property type="term" value="F:DNA binding"/>
    <property type="evidence" value="ECO:0007669"/>
    <property type="project" value="InterPro"/>
</dbReference>
<feature type="domain" description="HTH LytTR-type" evidence="1">
    <location>
        <begin position="45"/>
        <end position="149"/>
    </location>
</feature>
<keyword evidence="3" id="KW-1185">Reference proteome</keyword>